<dbReference type="SUPFAM" id="SSF52402">
    <property type="entry name" value="Adenine nucleotide alpha hydrolases-like"/>
    <property type="match status" value="1"/>
</dbReference>
<evidence type="ECO:0000313" key="3">
    <source>
        <dbReference type="EMBL" id="HJG81002.1"/>
    </source>
</evidence>
<comment type="similarity">
    <text evidence="1">Belongs to the universal stress protein A family.</text>
</comment>
<accession>A0A921MFP7</accession>
<dbReference type="EMBL" id="DYUK01000247">
    <property type="protein sequence ID" value="HJG81002.1"/>
    <property type="molecule type" value="Genomic_DNA"/>
</dbReference>
<dbReference type="InterPro" id="IPR014729">
    <property type="entry name" value="Rossmann-like_a/b/a_fold"/>
</dbReference>
<name>A0A921MFP7_9MICO</name>
<protein>
    <submittedName>
        <fullName evidence="3">Universal stress protein</fullName>
    </submittedName>
</protein>
<dbReference type="PANTHER" id="PTHR46268">
    <property type="entry name" value="STRESS RESPONSE PROTEIN NHAX"/>
    <property type="match status" value="1"/>
</dbReference>
<dbReference type="CDD" id="cd00293">
    <property type="entry name" value="USP-like"/>
    <property type="match status" value="1"/>
</dbReference>
<dbReference type="InterPro" id="IPR006015">
    <property type="entry name" value="Universal_stress_UspA"/>
</dbReference>
<reference evidence="3" key="1">
    <citation type="journal article" date="2021" name="PeerJ">
        <title>Extensive microbial diversity within the chicken gut microbiome revealed by metagenomics and culture.</title>
        <authorList>
            <person name="Gilroy R."/>
            <person name="Ravi A."/>
            <person name="Getino M."/>
            <person name="Pursley I."/>
            <person name="Horton D.L."/>
            <person name="Alikhan N.F."/>
            <person name="Baker D."/>
            <person name="Gharbi K."/>
            <person name="Hall N."/>
            <person name="Watson M."/>
            <person name="Adriaenssens E.M."/>
            <person name="Foster-Nyarko E."/>
            <person name="Jarju S."/>
            <person name="Secka A."/>
            <person name="Antonio M."/>
            <person name="Oren A."/>
            <person name="Chaudhuri R.R."/>
            <person name="La Ragione R."/>
            <person name="Hildebrand F."/>
            <person name="Pallen M.J."/>
        </authorList>
    </citation>
    <scope>NUCLEOTIDE SEQUENCE</scope>
    <source>
        <strain evidence="3">ChiGjej5B5-7349</strain>
    </source>
</reference>
<sequence length="131" mass="13692">MTILVGYTPTAAGRAAVDFAIEEATVRNTDLLVINAGIGEQKDEAGIAGDKQMEALRSTLTESGVEFSLVQHLRGNDAAEELLAVAEDNQDVTMIVIGSRRRSPVGKLIMGSTGQRVILGATVPVVAVKGS</sequence>
<dbReference type="Proteomes" id="UP000784435">
    <property type="component" value="Unassembled WGS sequence"/>
</dbReference>
<reference evidence="3" key="2">
    <citation type="submission" date="2021-09" db="EMBL/GenBank/DDBJ databases">
        <authorList>
            <person name="Gilroy R."/>
        </authorList>
    </citation>
    <scope>NUCLEOTIDE SEQUENCE</scope>
    <source>
        <strain evidence="3">ChiGjej5B5-7349</strain>
    </source>
</reference>
<dbReference type="AlphaFoldDB" id="A0A921MFP7"/>
<dbReference type="PANTHER" id="PTHR46268:SF6">
    <property type="entry name" value="UNIVERSAL STRESS PROTEIN UP12"/>
    <property type="match status" value="1"/>
</dbReference>
<evidence type="ECO:0000313" key="4">
    <source>
        <dbReference type="Proteomes" id="UP000784435"/>
    </source>
</evidence>
<evidence type="ECO:0000256" key="1">
    <source>
        <dbReference type="ARBA" id="ARBA00008791"/>
    </source>
</evidence>
<evidence type="ECO:0000259" key="2">
    <source>
        <dbReference type="Pfam" id="PF00582"/>
    </source>
</evidence>
<comment type="caution">
    <text evidence="3">The sequence shown here is derived from an EMBL/GenBank/DDBJ whole genome shotgun (WGS) entry which is preliminary data.</text>
</comment>
<organism evidence="3 4">
    <name type="scientific">Brevibacterium senegalense</name>
    <dbReference type="NCBI Taxonomy" id="1033736"/>
    <lineage>
        <taxon>Bacteria</taxon>
        <taxon>Bacillati</taxon>
        <taxon>Actinomycetota</taxon>
        <taxon>Actinomycetes</taxon>
        <taxon>Micrococcales</taxon>
        <taxon>Brevibacteriaceae</taxon>
        <taxon>Brevibacterium</taxon>
    </lineage>
</organism>
<dbReference type="PRINTS" id="PR01438">
    <property type="entry name" value="UNVRSLSTRESS"/>
</dbReference>
<proteinExistence type="inferred from homology"/>
<dbReference type="Gene3D" id="3.40.50.620">
    <property type="entry name" value="HUPs"/>
    <property type="match status" value="1"/>
</dbReference>
<gene>
    <name evidence="3" type="ORF">K8V08_11390</name>
</gene>
<dbReference type="InterPro" id="IPR006016">
    <property type="entry name" value="UspA"/>
</dbReference>
<dbReference type="Pfam" id="PF00582">
    <property type="entry name" value="Usp"/>
    <property type="match status" value="1"/>
</dbReference>
<feature type="domain" description="UspA" evidence="2">
    <location>
        <begin position="2"/>
        <end position="129"/>
    </location>
</feature>